<organism evidence="7 8">
    <name type="scientific">Diplocarpon coronariae</name>
    <dbReference type="NCBI Taxonomy" id="2795749"/>
    <lineage>
        <taxon>Eukaryota</taxon>
        <taxon>Fungi</taxon>
        <taxon>Dikarya</taxon>
        <taxon>Ascomycota</taxon>
        <taxon>Pezizomycotina</taxon>
        <taxon>Leotiomycetes</taxon>
        <taxon>Helotiales</taxon>
        <taxon>Drepanopezizaceae</taxon>
        <taxon>Diplocarpon</taxon>
    </lineage>
</organism>
<evidence type="ECO:0000313" key="8">
    <source>
        <dbReference type="Proteomes" id="UP000242519"/>
    </source>
</evidence>
<name>A0A218YX18_9HELO</name>
<dbReference type="STRING" id="503106.A0A218YX18"/>
<feature type="compositionally biased region" description="Basic and acidic residues" evidence="5">
    <location>
        <begin position="36"/>
        <end position="47"/>
    </location>
</feature>
<proteinExistence type="predicted"/>
<dbReference type="Proteomes" id="UP000242519">
    <property type="component" value="Unassembled WGS sequence"/>
</dbReference>
<feature type="region of interest" description="Disordered" evidence="5">
    <location>
        <begin position="566"/>
        <end position="597"/>
    </location>
</feature>
<comment type="subcellular location">
    <subcellularLocation>
        <location evidence="1">Golgi apparatus</location>
    </subcellularLocation>
</comment>
<dbReference type="InterPro" id="IPR000237">
    <property type="entry name" value="GRIP_dom"/>
</dbReference>
<sequence>MSAVAPPDTSQTSSSALKKKNNKRKKGAKGKTTGDAVKESEIDKDDVTENGDVEDDENPENSAVNTPRDAAMPESTISQTNGHGHDSTRNGHAVEALVLPASQTDIAKLNDTQLVSGDASARFEAMSQEREALRVEVEKLRRSLENIQGKHTEETFAIKGQHAENLSNIETKHKYELSSIKAQHEEEVSTIRAELLETESAKDHAETQYQSLLGRINTIKSSLGERLKADKQELAEAKEQIEALEAHNESLRNKVTTLENDVKRLEQEAHDASKELSSLRNRHNLSQQNWVNEREDFVQHTKQLKDEAEAAKGAMGDWEVLAMEERSMREVLAEKIKDLEEQFSVQKESYEEAVSERNILSQSLEGLQRALQEVQESRKRELREMVESYEEQLQGLKETLQNSDSRAIDAEATKGALQAEVDRLVPFEKEIKEKNLLVGKLRHEAIILNDHLTKALRYLKKAKPEENIDRQIVTNHFLHFLALDRSDPKKFQILQLIASLLNWTDEQKEQAGLARPGASSSSLRLPVSPFHRTPSTPSLSSEYFTEPLGNKESLADLWTGFLERSAEEGSVGGNTSDSAGSSTVRPDTRSVEGSSRG</sequence>
<reference evidence="7 8" key="1">
    <citation type="submission" date="2017-04" db="EMBL/GenBank/DDBJ databases">
        <title>Draft genome sequence of Marssonina coronaria NL1: causal agent of apple blotch.</title>
        <authorList>
            <person name="Cheng Q."/>
        </authorList>
    </citation>
    <scope>NUCLEOTIDE SEQUENCE [LARGE SCALE GENOMIC DNA]</scope>
    <source>
        <strain evidence="7 8">NL1</strain>
    </source>
</reference>
<evidence type="ECO:0000256" key="1">
    <source>
        <dbReference type="ARBA" id="ARBA00004555"/>
    </source>
</evidence>
<dbReference type="GO" id="GO:0005794">
    <property type="term" value="C:Golgi apparatus"/>
    <property type="evidence" value="ECO:0007669"/>
    <property type="project" value="UniProtKB-SubCell"/>
</dbReference>
<feature type="region of interest" description="Disordered" evidence="5">
    <location>
        <begin position="511"/>
        <end position="545"/>
    </location>
</feature>
<evidence type="ECO:0000256" key="3">
    <source>
        <dbReference type="ARBA" id="ARBA00023054"/>
    </source>
</evidence>
<dbReference type="EMBL" id="MZNU01000326">
    <property type="protein sequence ID" value="OWP00357.1"/>
    <property type="molecule type" value="Genomic_DNA"/>
</dbReference>
<evidence type="ECO:0000256" key="5">
    <source>
        <dbReference type="SAM" id="MobiDB-lite"/>
    </source>
</evidence>
<dbReference type="InParanoid" id="A0A218YX18"/>
<accession>A0A218YX18</accession>
<dbReference type="GO" id="GO:0007030">
    <property type="term" value="P:Golgi organization"/>
    <property type="evidence" value="ECO:0007669"/>
    <property type="project" value="TreeGrafter"/>
</dbReference>
<protein>
    <recommendedName>
        <fullName evidence="6">GRIP domain-containing protein</fullName>
    </recommendedName>
</protein>
<evidence type="ECO:0000313" key="7">
    <source>
        <dbReference type="EMBL" id="OWP00357.1"/>
    </source>
</evidence>
<dbReference type="AlphaFoldDB" id="A0A218YX18"/>
<feature type="coiled-coil region" evidence="4">
    <location>
        <begin position="181"/>
        <end position="282"/>
    </location>
</feature>
<feature type="coiled-coil region" evidence="4">
    <location>
        <begin position="123"/>
        <end position="150"/>
    </location>
</feature>
<feature type="coiled-coil region" evidence="4">
    <location>
        <begin position="322"/>
        <end position="406"/>
    </location>
</feature>
<feature type="region of interest" description="Disordered" evidence="5">
    <location>
        <begin position="1"/>
        <end position="89"/>
    </location>
</feature>
<dbReference type="OrthoDB" id="425925at2759"/>
<keyword evidence="2" id="KW-0333">Golgi apparatus</keyword>
<evidence type="ECO:0000256" key="2">
    <source>
        <dbReference type="ARBA" id="ARBA00023034"/>
    </source>
</evidence>
<feature type="compositionally biased region" description="Polar residues" evidence="5">
    <location>
        <begin position="573"/>
        <end position="597"/>
    </location>
</feature>
<dbReference type="Pfam" id="PF10375">
    <property type="entry name" value="GRAB"/>
    <property type="match status" value="1"/>
</dbReference>
<dbReference type="Gene3D" id="1.10.287.1490">
    <property type="match status" value="1"/>
</dbReference>
<dbReference type="PANTHER" id="PTHR18921:SF2">
    <property type="entry name" value="THYROID RECEPTOR-INTERACTING PROTEIN 11"/>
    <property type="match status" value="1"/>
</dbReference>
<keyword evidence="8" id="KW-1185">Reference proteome</keyword>
<dbReference type="GO" id="GO:0006888">
    <property type="term" value="P:endoplasmic reticulum to Golgi vesicle-mediated transport"/>
    <property type="evidence" value="ECO:0007669"/>
    <property type="project" value="TreeGrafter"/>
</dbReference>
<feature type="compositionally biased region" description="Polar residues" evidence="5">
    <location>
        <begin position="533"/>
        <end position="543"/>
    </location>
</feature>
<evidence type="ECO:0000259" key="6">
    <source>
        <dbReference type="PROSITE" id="PS50913"/>
    </source>
</evidence>
<keyword evidence="3 4" id="KW-0175">Coiled coil</keyword>
<feature type="domain" description="GRIP" evidence="6">
    <location>
        <begin position="463"/>
        <end position="514"/>
    </location>
</feature>
<dbReference type="PROSITE" id="PS50913">
    <property type="entry name" value="GRIP"/>
    <property type="match status" value="1"/>
</dbReference>
<dbReference type="InterPro" id="IPR019459">
    <property type="entry name" value="GRAB"/>
</dbReference>
<dbReference type="GO" id="GO:0031267">
    <property type="term" value="F:small GTPase binding"/>
    <property type="evidence" value="ECO:0007669"/>
    <property type="project" value="TreeGrafter"/>
</dbReference>
<comment type="caution">
    <text evidence="7">The sequence shown here is derived from an EMBL/GenBank/DDBJ whole genome shotgun (WGS) entry which is preliminary data.</text>
</comment>
<feature type="compositionally biased region" description="Acidic residues" evidence="5">
    <location>
        <begin position="48"/>
        <end position="59"/>
    </location>
</feature>
<feature type="compositionally biased region" description="Basic residues" evidence="5">
    <location>
        <begin position="17"/>
        <end position="29"/>
    </location>
</feature>
<evidence type="ECO:0000256" key="4">
    <source>
        <dbReference type="SAM" id="Coils"/>
    </source>
</evidence>
<dbReference type="PANTHER" id="PTHR18921">
    <property type="entry name" value="MYOSIN HEAVY CHAIN - RELATED"/>
    <property type="match status" value="1"/>
</dbReference>
<gene>
    <name evidence="7" type="ORF">B2J93_3907</name>
</gene>